<comment type="similarity">
    <text evidence="2">Belongs to the peptidase C19 family.</text>
</comment>
<dbReference type="GO" id="GO:0005634">
    <property type="term" value="C:nucleus"/>
    <property type="evidence" value="ECO:0007669"/>
    <property type="project" value="TreeGrafter"/>
</dbReference>
<dbReference type="PROSITE" id="PS50235">
    <property type="entry name" value="USP_3"/>
    <property type="match status" value="1"/>
</dbReference>
<evidence type="ECO:0000313" key="11">
    <source>
        <dbReference type="Proteomes" id="UP000041254"/>
    </source>
</evidence>
<keyword evidence="6" id="KW-0378">Hydrolase</keyword>
<evidence type="ECO:0000259" key="9">
    <source>
        <dbReference type="PROSITE" id="PS50235"/>
    </source>
</evidence>
<dbReference type="Gene3D" id="3.90.70.10">
    <property type="entry name" value="Cysteine proteinases"/>
    <property type="match status" value="1"/>
</dbReference>
<evidence type="ECO:0000256" key="3">
    <source>
        <dbReference type="ARBA" id="ARBA00012759"/>
    </source>
</evidence>
<evidence type="ECO:0000256" key="6">
    <source>
        <dbReference type="ARBA" id="ARBA00022801"/>
    </source>
</evidence>
<evidence type="ECO:0000256" key="5">
    <source>
        <dbReference type="ARBA" id="ARBA00022786"/>
    </source>
</evidence>
<dbReference type="EMBL" id="CDMY01000123">
    <property type="protein sequence ID" value="CEL92979.1"/>
    <property type="molecule type" value="Genomic_DNA"/>
</dbReference>
<dbReference type="AlphaFoldDB" id="A0A0G4ECB2"/>
<dbReference type="PANTHER" id="PTHR24006:SF888">
    <property type="entry name" value="UBIQUITIN CARBOXYL-TERMINAL HYDROLASE 30"/>
    <property type="match status" value="1"/>
</dbReference>
<comment type="catalytic activity">
    <reaction evidence="1">
        <text>Thiol-dependent hydrolysis of ester, thioester, amide, peptide and isopeptide bonds formed by the C-terminal Gly of ubiquitin (a 76-residue protein attached to proteins as an intracellular targeting signal).</text>
        <dbReference type="EC" id="3.4.19.12"/>
    </reaction>
</comment>
<accession>A0A0G4ECB2</accession>
<feature type="domain" description="USP" evidence="9">
    <location>
        <begin position="54"/>
        <end position="626"/>
    </location>
</feature>
<keyword evidence="11" id="KW-1185">Reference proteome</keyword>
<dbReference type="Pfam" id="PF00443">
    <property type="entry name" value="UCH"/>
    <property type="match status" value="1"/>
</dbReference>
<feature type="region of interest" description="Disordered" evidence="8">
    <location>
        <begin position="175"/>
        <end position="215"/>
    </location>
</feature>
<evidence type="ECO:0000256" key="7">
    <source>
        <dbReference type="ARBA" id="ARBA00022807"/>
    </source>
</evidence>
<dbReference type="GO" id="GO:0006508">
    <property type="term" value="P:proteolysis"/>
    <property type="evidence" value="ECO:0007669"/>
    <property type="project" value="UniProtKB-KW"/>
</dbReference>
<evidence type="ECO:0000256" key="2">
    <source>
        <dbReference type="ARBA" id="ARBA00009085"/>
    </source>
</evidence>
<name>A0A0G4ECB2_VITBC</name>
<dbReference type="SUPFAM" id="SSF54001">
    <property type="entry name" value="Cysteine proteinases"/>
    <property type="match status" value="1"/>
</dbReference>
<evidence type="ECO:0000256" key="8">
    <source>
        <dbReference type="SAM" id="MobiDB-lite"/>
    </source>
</evidence>
<organism evidence="10 11">
    <name type="scientific">Vitrella brassicaformis (strain CCMP3155)</name>
    <dbReference type="NCBI Taxonomy" id="1169540"/>
    <lineage>
        <taxon>Eukaryota</taxon>
        <taxon>Sar</taxon>
        <taxon>Alveolata</taxon>
        <taxon>Colpodellida</taxon>
        <taxon>Vitrellaceae</taxon>
        <taxon>Vitrella</taxon>
    </lineage>
</organism>
<dbReference type="OrthoDB" id="292964at2759"/>
<dbReference type="InterPro" id="IPR050164">
    <property type="entry name" value="Peptidase_C19"/>
</dbReference>
<dbReference type="InterPro" id="IPR028889">
    <property type="entry name" value="USP"/>
</dbReference>
<dbReference type="PANTHER" id="PTHR24006">
    <property type="entry name" value="UBIQUITIN CARBOXYL-TERMINAL HYDROLASE"/>
    <property type="match status" value="1"/>
</dbReference>
<keyword evidence="5" id="KW-0833">Ubl conjugation pathway</keyword>
<feature type="region of interest" description="Disordered" evidence="8">
    <location>
        <begin position="16"/>
        <end position="53"/>
    </location>
</feature>
<dbReference type="InterPro" id="IPR038765">
    <property type="entry name" value="Papain-like_cys_pep_sf"/>
</dbReference>
<evidence type="ECO:0000256" key="1">
    <source>
        <dbReference type="ARBA" id="ARBA00000707"/>
    </source>
</evidence>
<dbReference type="GO" id="GO:0016579">
    <property type="term" value="P:protein deubiquitination"/>
    <property type="evidence" value="ECO:0007669"/>
    <property type="project" value="InterPro"/>
</dbReference>
<evidence type="ECO:0000256" key="4">
    <source>
        <dbReference type="ARBA" id="ARBA00022670"/>
    </source>
</evidence>
<dbReference type="Proteomes" id="UP000041254">
    <property type="component" value="Unassembled WGS sequence"/>
</dbReference>
<reference evidence="10 11" key="1">
    <citation type="submission" date="2014-11" db="EMBL/GenBank/DDBJ databases">
        <authorList>
            <person name="Zhu J."/>
            <person name="Qi W."/>
            <person name="Song R."/>
        </authorList>
    </citation>
    <scope>NUCLEOTIDE SEQUENCE [LARGE SCALE GENOMIC DNA]</scope>
</reference>
<evidence type="ECO:0000313" key="10">
    <source>
        <dbReference type="EMBL" id="CEL92979.1"/>
    </source>
</evidence>
<dbReference type="EC" id="3.4.19.12" evidence="3"/>
<dbReference type="GO" id="GO:0004843">
    <property type="term" value="F:cysteine-type deubiquitinase activity"/>
    <property type="evidence" value="ECO:0007669"/>
    <property type="project" value="UniProtKB-EC"/>
</dbReference>
<dbReference type="InParanoid" id="A0A0G4ECB2"/>
<protein>
    <recommendedName>
        <fullName evidence="3">ubiquitinyl hydrolase 1</fullName>
        <ecNumber evidence="3">3.4.19.12</ecNumber>
    </recommendedName>
</protein>
<keyword evidence="4" id="KW-0645">Protease</keyword>
<gene>
    <name evidence="10" type="ORF">Vbra_11202</name>
</gene>
<feature type="compositionally biased region" description="Low complexity" evidence="8">
    <location>
        <begin position="24"/>
        <end position="42"/>
    </location>
</feature>
<dbReference type="GO" id="GO:0005829">
    <property type="term" value="C:cytosol"/>
    <property type="evidence" value="ECO:0007669"/>
    <property type="project" value="TreeGrafter"/>
</dbReference>
<sequence>MDIIARAGLHASILRHHKRHRRTQQQVDESSSSSSSSAAAAAGHKPPPTSASVRGLPNSSLCCYLNSLIQSYASLNNSLTRRLCYLTKPENTQRPLVTALLRVVGYVNGDGGVDGDRGPPRDALQVVRGFLLERGFWSFTQQDVHEAHTLILDEIDGYFREAYLQECRAHSTRTLLQAATSSDSSSPREEPTPSTGPPSDSQPPDDHLLQMSPLPPPPIPLKTGLLRKTRWCQRCGCLARCKYEEMGDVLLPLPYYAPPGAGGGGGGGWGSSSFPVSLVGLMAGEWRARVLEDVACARCTCDDIGRELRERMGLFQEPSSAGATSEQDIPHPPFSTSLALLPCVWHLLCLRRTLKALLAFMAPFAATQQNQCYPATALPDIEAIQHALRAIIASHLQTTGDSSLIASLSQIASREIKTSQVEETALEKPPEMLGVLIQRVNVQGGFGAGSLAVKNDRPVAFPLVMDLPLSGSGQGASSGGESVGQSAARCAMPVSRSWHSSNAGAVEIDPQEPASAPPERVSPCPSPCVPRQPPHCRYTMAAVMCHSGSATAGHYSAYRRKRQRGCHSLLEIIGKHMPTPPAAAAGAGAYDDGAFVYASDLLVRDVPSAEVAAAQSSAYFLFYERH</sequence>
<dbReference type="VEuPathDB" id="CryptoDB:Vbra_11202"/>
<keyword evidence="7" id="KW-0788">Thiol protease</keyword>
<dbReference type="InterPro" id="IPR001394">
    <property type="entry name" value="Peptidase_C19_UCH"/>
</dbReference>
<proteinExistence type="inferred from homology"/>